<feature type="compositionally biased region" description="Polar residues" evidence="2">
    <location>
        <begin position="287"/>
        <end position="298"/>
    </location>
</feature>
<dbReference type="EMBL" id="JALNTZ010000008">
    <property type="protein sequence ID" value="KAJ3642318.1"/>
    <property type="molecule type" value="Genomic_DNA"/>
</dbReference>
<evidence type="ECO:0000256" key="2">
    <source>
        <dbReference type="SAM" id="MobiDB-lite"/>
    </source>
</evidence>
<dbReference type="PANTHER" id="PTHR48029">
    <property type="entry name" value="NUCLEOLAR PROTEIN 8"/>
    <property type="match status" value="1"/>
</dbReference>
<evidence type="ECO:0000256" key="1">
    <source>
        <dbReference type="ARBA" id="ARBA00022884"/>
    </source>
</evidence>
<comment type="caution">
    <text evidence="3">The sequence shown here is derived from an EMBL/GenBank/DDBJ whole genome shotgun (WGS) entry which is preliminary data.</text>
</comment>
<sequence>MKFSAMENSNVNDYNSNARNDGNNRAAEDELKRSKSVKQMITSYQQQRLTIKEALCNLDRTPSNKIVFDEDSNIENNELEYNVTEVGNKKSLFQDDDSEEDNFNFEPNKYHFTNEGQKLYELQSKFKGDRRFQLNERFLPDNKDSEPCSVNEACSLEEEKKSEINILEQVLGTKLRPKKQNLVPKSSLEKKMLRFDPTQSNHVQYQITAPNKPNEVKIKQTHQNEEEEEEVQQPLVSKDVFYQVDNDLKISLQSQQEFSLLKQFGKDEDMKSVADVEYEQSEEIIKNQNKFDLNSTNPFRYDSSDEEPDSSQHVEPVNAQEFDKDNVPFHSEPFFFKEDDFRFQDGSDFIKRVGSERNAAFVEQRRNLKHIIKAKIRNNNRKSNPFKKKLGGNKKKKNVRIKKALKRH</sequence>
<name>A0AA38HQZ9_9CUCU</name>
<feature type="region of interest" description="Disordered" evidence="2">
    <location>
        <begin position="1"/>
        <end position="33"/>
    </location>
</feature>
<dbReference type="Proteomes" id="UP001168821">
    <property type="component" value="Unassembled WGS sequence"/>
</dbReference>
<gene>
    <name evidence="3" type="ORF">Zmor_025116</name>
</gene>
<reference evidence="3" key="1">
    <citation type="journal article" date="2023" name="G3 (Bethesda)">
        <title>Whole genome assemblies of Zophobas morio and Tenebrio molitor.</title>
        <authorList>
            <person name="Kaur S."/>
            <person name="Stinson S.A."/>
            <person name="diCenzo G.C."/>
        </authorList>
    </citation>
    <scope>NUCLEOTIDE SEQUENCE</scope>
    <source>
        <strain evidence="3">QUZm001</strain>
    </source>
</reference>
<feature type="region of interest" description="Disordered" evidence="2">
    <location>
        <begin position="381"/>
        <end position="408"/>
    </location>
</feature>
<keyword evidence="1" id="KW-0694">RNA-binding</keyword>
<feature type="compositionally biased region" description="Polar residues" evidence="2">
    <location>
        <begin position="1"/>
        <end position="23"/>
    </location>
</feature>
<proteinExistence type="predicted"/>
<dbReference type="AlphaFoldDB" id="A0AA38HQZ9"/>
<keyword evidence="4" id="KW-1185">Reference proteome</keyword>
<dbReference type="GO" id="GO:0003723">
    <property type="term" value="F:RNA binding"/>
    <property type="evidence" value="ECO:0007669"/>
    <property type="project" value="UniProtKB-KW"/>
</dbReference>
<protein>
    <submittedName>
        <fullName evidence="3">Uncharacterized protein</fullName>
    </submittedName>
</protein>
<organism evidence="3 4">
    <name type="scientific">Zophobas morio</name>
    <dbReference type="NCBI Taxonomy" id="2755281"/>
    <lineage>
        <taxon>Eukaryota</taxon>
        <taxon>Metazoa</taxon>
        <taxon>Ecdysozoa</taxon>
        <taxon>Arthropoda</taxon>
        <taxon>Hexapoda</taxon>
        <taxon>Insecta</taxon>
        <taxon>Pterygota</taxon>
        <taxon>Neoptera</taxon>
        <taxon>Endopterygota</taxon>
        <taxon>Coleoptera</taxon>
        <taxon>Polyphaga</taxon>
        <taxon>Cucujiformia</taxon>
        <taxon>Tenebrionidae</taxon>
        <taxon>Zophobas</taxon>
    </lineage>
</organism>
<feature type="region of interest" description="Disordered" evidence="2">
    <location>
        <begin position="287"/>
        <end position="315"/>
    </location>
</feature>
<evidence type="ECO:0000313" key="3">
    <source>
        <dbReference type="EMBL" id="KAJ3642318.1"/>
    </source>
</evidence>
<accession>A0AA38HQZ9</accession>
<evidence type="ECO:0000313" key="4">
    <source>
        <dbReference type="Proteomes" id="UP001168821"/>
    </source>
</evidence>
<dbReference type="PANTHER" id="PTHR48029:SF1">
    <property type="entry name" value="NUCLEOLAR PROTEIN 8"/>
    <property type="match status" value="1"/>
</dbReference>